<proteinExistence type="predicted"/>
<accession>A0ABQ4B729</accession>
<protein>
    <recommendedName>
        <fullName evidence="4">Transmembrane protein</fullName>
    </recommendedName>
</protein>
<organism evidence="2 3">
    <name type="scientific">Actinoplanes palleronii</name>
    <dbReference type="NCBI Taxonomy" id="113570"/>
    <lineage>
        <taxon>Bacteria</taxon>
        <taxon>Bacillati</taxon>
        <taxon>Actinomycetota</taxon>
        <taxon>Actinomycetes</taxon>
        <taxon>Micromonosporales</taxon>
        <taxon>Micromonosporaceae</taxon>
        <taxon>Actinoplanes</taxon>
    </lineage>
</organism>
<keyword evidence="1" id="KW-1133">Transmembrane helix</keyword>
<feature type="transmembrane region" description="Helical" evidence="1">
    <location>
        <begin position="19"/>
        <end position="40"/>
    </location>
</feature>
<dbReference type="RefSeq" id="WP_203825233.1">
    <property type="nucleotide sequence ID" value="NZ_BAAATY010000007.1"/>
</dbReference>
<sequence>MNSGVDEAKLMLKRLVGKFAFFFAVIYFLLAFAGVVRLAQGDHVPLSTWLLLIPAGVVFVLAVIDGINLHRFSDSDRLGKLWRRCGILTVSGVVLLVLAVLLVGGIDS</sequence>
<reference evidence="2 3" key="1">
    <citation type="submission" date="2021-01" db="EMBL/GenBank/DDBJ databases">
        <title>Whole genome shotgun sequence of Actinoplanes palleronii NBRC 14916.</title>
        <authorList>
            <person name="Komaki H."/>
            <person name="Tamura T."/>
        </authorList>
    </citation>
    <scope>NUCLEOTIDE SEQUENCE [LARGE SCALE GENOMIC DNA]</scope>
    <source>
        <strain evidence="2 3">NBRC 14916</strain>
    </source>
</reference>
<name>A0ABQ4B729_9ACTN</name>
<feature type="transmembrane region" description="Helical" evidence="1">
    <location>
        <begin position="85"/>
        <end position="106"/>
    </location>
</feature>
<dbReference type="Proteomes" id="UP000624709">
    <property type="component" value="Unassembled WGS sequence"/>
</dbReference>
<comment type="caution">
    <text evidence="2">The sequence shown here is derived from an EMBL/GenBank/DDBJ whole genome shotgun (WGS) entry which is preliminary data.</text>
</comment>
<keyword evidence="1" id="KW-0472">Membrane</keyword>
<keyword evidence="1" id="KW-0812">Transmembrane</keyword>
<feature type="transmembrane region" description="Helical" evidence="1">
    <location>
        <begin position="46"/>
        <end position="64"/>
    </location>
</feature>
<evidence type="ECO:0000256" key="1">
    <source>
        <dbReference type="SAM" id="Phobius"/>
    </source>
</evidence>
<evidence type="ECO:0008006" key="4">
    <source>
        <dbReference type="Google" id="ProtNLM"/>
    </source>
</evidence>
<evidence type="ECO:0000313" key="2">
    <source>
        <dbReference type="EMBL" id="GIE66478.1"/>
    </source>
</evidence>
<dbReference type="EMBL" id="BOMS01000035">
    <property type="protein sequence ID" value="GIE66478.1"/>
    <property type="molecule type" value="Genomic_DNA"/>
</dbReference>
<gene>
    <name evidence="2" type="ORF">Apa02nite_025860</name>
</gene>
<evidence type="ECO:0000313" key="3">
    <source>
        <dbReference type="Proteomes" id="UP000624709"/>
    </source>
</evidence>
<keyword evidence="3" id="KW-1185">Reference proteome</keyword>